<dbReference type="OrthoDB" id="3650301at2759"/>
<feature type="compositionally biased region" description="Basic and acidic residues" evidence="2">
    <location>
        <begin position="862"/>
        <end position="874"/>
    </location>
</feature>
<dbReference type="AlphaFoldDB" id="M3AGR9"/>
<keyword evidence="4" id="KW-1185">Reference proteome</keyword>
<feature type="region of interest" description="Disordered" evidence="2">
    <location>
        <begin position="221"/>
        <end position="242"/>
    </location>
</feature>
<feature type="region of interest" description="Disordered" evidence="2">
    <location>
        <begin position="629"/>
        <end position="769"/>
    </location>
</feature>
<proteinExistence type="predicted"/>
<feature type="compositionally biased region" description="Basic residues" evidence="2">
    <location>
        <begin position="892"/>
        <end position="909"/>
    </location>
</feature>
<dbReference type="Proteomes" id="UP000016932">
    <property type="component" value="Unassembled WGS sequence"/>
</dbReference>
<name>M3AGR9_PSEFD</name>
<keyword evidence="1" id="KW-0945">Host-virus interaction</keyword>
<feature type="compositionally biased region" description="Basic and acidic residues" evidence="2">
    <location>
        <begin position="730"/>
        <end position="739"/>
    </location>
</feature>
<dbReference type="PANTHER" id="PTHR13037:SF24">
    <property type="entry name" value="POLYCOMB PROTEIN PCL-RELATED"/>
    <property type="match status" value="1"/>
</dbReference>
<feature type="region of interest" description="Disordered" evidence="2">
    <location>
        <begin position="783"/>
        <end position="909"/>
    </location>
</feature>
<feature type="compositionally biased region" description="Pro residues" evidence="2">
    <location>
        <begin position="685"/>
        <end position="696"/>
    </location>
</feature>
<reference evidence="3 4" key="1">
    <citation type="journal article" date="2012" name="PLoS Pathog.">
        <title>Diverse lifestyles and strategies of plant pathogenesis encoded in the genomes of eighteen Dothideomycetes fungi.</title>
        <authorList>
            <person name="Ohm R.A."/>
            <person name="Feau N."/>
            <person name="Henrissat B."/>
            <person name="Schoch C.L."/>
            <person name="Horwitz B.A."/>
            <person name="Barry K.W."/>
            <person name="Condon B.J."/>
            <person name="Copeland A.C."/>
            <person name="Dhillon B."/>
            <person name="Glaser F."/>
            <person name="Hesse C.N."/>
            <person name="Kosti I."/>
            <person name="LaButti K."/>
            <person name="Lindquist E.A."/>
            <person name="Lucas S."/>
            <person name="Salamov A.A."/>
            <person name="Bradshaw R.E."/>
            <person name="Ciuffetti L."/>
            <person name="Hamelin R.C."/>
            <person name="Kema G.H.J."/>
            <person name="Lawrence C."/>
            <person name="Scott J.A."/>
            <person name="Spatafora J.W."/>
            <person name="Turgeon B.G."/>
            <person name="de Wit P.J.G.M."/>
            <person name="Zhong S."/>
            <person name="Goodwin S.B."/>
            <person name="Grigoriev I.V."/>
        </authorList>
    </citation>
    <scope>NUCLEOTIDE SEQUENCE [LARGE SCALE GENOMIC DNA]</scope>
    <source>
        <strain evidence="3 4">CIRAD86</strain>
    </source>
</reference>
<dbReference type="KEGG" id="pfj:MYCFIDRAFT_172816"/>
<feature type="compositionally biased region" description="Polar residues" evidence="2">
    <location>
        <begin position="647"/>
        <end position="664"/>
    </location>
</feature>
<feature type="compositionally biased region" description="Acidic residues" evidence="2">
    <location>
        <begin position="740"/>
        <end position="750"/>
    </location>
</feature>
<feature type="region of interest" description="Disordered" evidence="2">
    <location>
        <begin position="576"/>
        <end position="608"/>
    </location>
</feature>
<protein>
    <submittedName>
        <fullName evidence="3">Uncharacterized protein</fullName>
    </submittedName>
</protein>
<dbReference type="EMBL" id="KB446557">
    <property type="protein sequence ID" value="EME83741.1"/>
    <property type="molecule type" value="Genomic_DNA"/>
</dbReference>
<evidence type="ECO:0000256" key="1">
    <source>
        <dbReference type="ARBA" id="ARBA00022581"/>
    </source>
</evidence>
<sequence>MSASAATIGSRPVELPCLGRCSITSKKAKFPSYLTILISHWSTQLNPQADVLPWNHVERVAGLAHHDILIDNTLRRKSERIFRGMREFTSKRDNARSTSAYISLILLLFSLSLIPIRTEQDDERIFVASSPSSSSTAAAINHHVPRPKTKTKMSPPHRPASGGNRSTTTHLRSNALMQKITKPAAAGSVVDRTEAVAQLSHVEYTAEFFGTLASQTRSLRRRLTGGGEEDVDVEMGERSPGRRRRRYPCRLRVENGRISRPYSGRPRSEIYNYREVLSPVERLPPRAPVFEESGSELEDDGEITAVFAYTGFLAEADDRIDPRTGFAVPPPWIRFKYSREGKAVIKGYREDWRGLEDFLPPHPWAGEGGRYGNQCSRSTASAEGEEGADAWLGRSAEMQNNEKFPMRTGFSTLSLCVMNFRIRRVSLHNSLVGFVSINTRCIIVAEDSQPLSHSPHTTMQFKDDDDEMLPLGREPSQHLPSWRRRGPRAPEDGFGLRPAYFSREYSTWWEKAYGFPIGSVDVACRHHIGGSTYEQVLEKLIEHQTDFCRHHGIEEDEDGSLLYPPAEILGTKAFKAKMEKQNDPNARRRKRNEELRTQREFEEYEALRRPPTPLDEVLRQIREEEIKHDVAEKAAANGSAPKVRARLNTNNIPQQTGQPGGNQRRSPERPPPTYSPGYQRRSPERPPPTYSPPRGTPPSYAAAHGIRRRGALAVRRPRGILGPPRIPTPEFERVEHPNYDSDDFLAEPAEETYPTGTGRYDNDFNGLRRSNAVRRPVQYSGIRTAYDPAPPRDNAMSRPVRRSPSWERNSPYGRRSSIQRTPPRVEVVPDNIPRLFGYDGPPRTPQRAFSYRRTPPPTPQAEHVRRVPSDEIAVRRSRSFSPSPPSSPTRGPPRRSRRIAAGRVQKRSP</sequence>
<evidence type="ECO:0000313" key="3">
    <source>
        <dbReference type="EMBL" id="EME83741.1"/>
    </source>
</evidence>
<organism evidence="3 4">
    <name type="scientific">Pseudocercospora fijiensis (strain CIRAD86)</name>
    <name type="common">Black leaf streak disease fungus</name>
    <name type="synonym">Mycosphaerella fijiensis</name>
    <dbReference type="NCBI Taxonomy" id="383855"/>
    <lineage>
        <taxon>Eukaryota</taxon>
        <taxon>Fungi</taxon>
        <taxon>Dikarya</taxon>
        <taxon>Ascomycota</taxon>
        <taxon>Pezizomycotina</taxon>
        <taxon>Dothideomycetes</taxon>
        <taxon>Dothideomycetidae</taxon>
        <taxon>Mycosphaerellales</taxon>
        <taxon>Mycosphaerellaceae</taxon>
        <taxon>Pseudocercospora</taxon>
    </lineage>
</organism>
<feature type="compositionally biased region" description="Basic residues" evidence="2">
    <location>
        <begin position="705"/>
        <end position="718"/>
    </location>
</feature>
<dbReference type="GeneID" id="19332864"/>
<evidence type="ECO:0000313" key="4">
    <source>
        <dbReference type="Proteomes" id="UP000016932"/>
    </source>
</evidence>
<dbReference type="PANTHER" id="PTHR13037">
    <property type="entry name" value="FORMIN"/>
    <property type="match status" value="1"/>
</dbReference>
<dbReference type="VEuPathDB" id="FungiDB:MYCFIDRAFT_172816"/>
<feature type="region of interest" description="Disordered" evidence="2">
    <location>
        <begin position="136"/>
        <end position="168"/>
    </location>
</feature>
<dbReference type="RefSeq" id="XP_007924392.1">
    <property type="nucleotide sequence ID" value="XM_007926201.1"/>
</dbReference>
<accession>M3AGR9</accession>
<feature type="compositionally biased region" description="Pro residues" evidence="2">
    <location>
        <begin position="882"/>
        <end position="891"/>
    </location>
</feature>
<gene>
    <name evidence="3" type="ORF">MYCFIDRAFT_172816</name>
</gene>
<evidence type="ECO:0000256" key="2">
    <source>
        <dbReference type="SAM" id="MobiDB-lite"/>
    </source>
</evidence>
<dbReference type="HOGENOM" id="CLU_319605_0_0_1"/>